<evidence type="ECO:0000313" key="2">
    <source>
        <dbReference type="EMBL" id="KAL0908565.1"/>
    </source>
</evidence>
<sequence length="100" mass="10330">MQPSQLSHLEAIKASLTNSQSAFYNSCVNTPVSAHGSLPSPESGEKGGSGSLPSPGSGEKGESGSLPSPRSDTQYCNADFECINIVLHYGADIYDVAALL</sequence>
<reference evidence="2 3" key="1">
    <citation type="journal article" date="2024" name="Plant Biotechnol. J.">
        <title>Dendrobium thyrsiflorum genome and its molecular insights into genes involved in important horticultural traits.</title>
        <authorList>
            <person name="Chen B."/>
            <person name="Wang J.Y."/>
            <person name="Zheng P.J."/>
            <person name="Li K.L."/>
            <person name="Liang Y.M."/>
            <person name="Chen X.F."/>
            <person name="Zhang C."/>
            <person name="Zhao X."/>
            <person name="He X."/>
            <person name="Zhang G.Q."/>
            <person name="Liu Z.J."/>
            <person name="Xu Q."/>
        </authorList>
    </citation>
    <scope>NUCLEOTIDE SEQUENCE [LARGE SCALE GENOMIC DNA]</scope>
    <source>
        <strain evidence="2">GZMU011</strain>
    </source>
</reference>
<dbReference type="AlphaFoldDB" id="A0ABD0U7E6"/>
<proteinExistence type="predicted"/>
<dbReference type="EMBL" id="JANQDX010000017">
    <property type="protein sequence ID" value="KAL0908565.1"/>
    <property type="molecule type" value="Genomic_DNA"/>
</dbReference>
<feature type="region of interest" description="Disordered" evidence="1">
    <location>
        <begin position="33"/>
        <end position="72"/>
    </location>
</feature>
<comment type="caution">
    <text evidence="2">The sequence shown here is derived from an EMBL/GenBank/DDBJ whole genome shotgun (WGS) entry which is preliminary data.</text>
</comment>
<organism evidence="2 3">
    <name type="scientific">Dendrobium thyrsiflorum</name>
    <name type="common">Pinecone-like raceme dendrobium</name>
    <name type="synonym">Orchid</name>
    <dbReference type="NCBI Taxonomy" id="117978"/>
    <lineage>
        <taxon>Eukaryota</taxon>
        <taxon>Viridiplantae</taxon>
        <taxon>Streptophyta</taxon>
        <taxon>Embryophyta</taxon>
        <taxon>Tracheophyta</taxon>
        <taxon>Spermatophyta</taxon>
        <taxon>Magnoliopsida</taxon>
        <taxon>Liliopsida</taxon>
        <taxon>Asparagales</taxon>
        <taxon>Orchidaceae</taxon>
        <taxon>Epidendroideae</taxon>
        <taxon>Malaxideae</taxon>
        <taxon>Dendrobiinae</taxon>
        <taxon>Dendrobium</taxon>
    </lineage>
</organism>
<evidence type="ECO:0000256" key="1">
    <source>
        <dbReference type="SAM" id="MobiDB-lite"/>
    </source>
</evidence>
<protein>
    <submittedName>
        <fullName evidence="2">Uncharacterized protein</fullName>
    </submittedName>
</protein>
<feature type="compositionally biased region" description="Low complexity" evidence="1">
    <location>
        <begin position="51"/>
        <end position="69"/>
    </location>
</feature>
<gene>
    <name evidence="2" type="ORF">M5K25_023067</name>
</gene>
<evidence type="ECO:0000313" key="3">
    <source>
        <dbReference type="Proteomes" id="UP001552299"/>
    </source>
</evidence>
<keyword evidence="3" id="KW-1185">Reference proteome</keyword>
<dbReference type="Proteomes" id="UP001552299">
    <property type="component" value="Unassembled WGS sequence"/>
</dbReference>
<accession>A0ABD0U7E6</accession>
<name>A0ABD0U7E6_DENTH</name>